<dbReference type="PANTHER" id="PTHR31527">
    <property type="entry name" value="RE64534P"/>
    <property type="match status" value="1"/>
</dbReference>
<reference evidence="3" key="1">
    <citation type="journal article" date="2019" name="Int. J. Syst. Evol. Microbiol.">
        <title>The Global Catalogue of Microorganisms (GCM) 10K type strain sequencing project: providing services to taxonomists for standard genome sequencing and annotation.</title>
        <authorList>
            <consortium name="The Broad Institute Genomics Platform"/>
            <consortium name="The Broad Institute Genome Sequencing Center for Infectious Disease"/>
            <person name="Wu L."/>
            <person name="Ma J."/>
        </authorList>
    </citation>
    <scope>NUCLEOTIDE SEQUENCE [LARGE SCALE GENOMIC DNA]</scope>
    <source>
        <strain evidence="3">CGMCC 4.7106</strain>
    </source>
</reference>
<keyword evidence="3" id="KW-1185">Reference proteome</keyword>
<dbReference type="NCBIfam" id="TIGR03425">
    <property type="entry name" value="urea_degr_2"/>
    <property type="match status" value="1"/>
</dbReference>
<proteinExistence type="predicted"/>
<evidence type="ECO:0000313" key="3">
    <source>
        <dbReference type="Proteomes" id="UP001597375"/>
    </source>
</evidence>
<name>A0ABW5D721_9BACT</name>
<feature type="domain" description="DUF1989" evidence="1">
    <location>
        <begin position="9"/>
        <end position="179"/>
    </location>
</feature>
<dbReference type="Pfam" id="PF09347">
    <property type="entry name" value="DUF1989"/>
    <property type="match status" value="1"/>
</dbReference>
<dbReference type="InterPro" id="IPR017792">
    <property type="entry name" value="UAAP1"/>
</dbReference>
<evidence type="ECO:0000313" key="2">
    <source>
        <dbReference type="EMBL" id="MFD2256556.1"/>
    </source>
</evidence>
<protein>
    <submittedName>
        <fullName evidence="2">Urea amidolyase associated protein UAAP1</fullName>
    </submittedName>
</protein>
<dbReference type="PANTHER" id="PTHR31527:SF0">
    <property type="entry name" value="RE64534P"/>
    <property type="match status" value="1"/>
</dbReference>
<dbReference type="EMBL" id="JBHUIT010000008">
    <property type="protein sequence ID" value="MFD2256556.1"/>
    <property type="molecule type" value="Genomic_DNA"/>
</dbReference>
<dbReference type="Proteomes" id="UP001597375">
    <property type="component" value="Unassembled WGS sequence"/>
</dbReference>
<sequence length="239" mass="27132">MNKIYEKNLQGAGMWSGVIRRGKVLKLTDLEGGANLGMMLYNHHERTERYNMPDTLKGQQVFYLTQGICLHTDMGRIIASIIKDTVGWHDTVCGTTDAAEVKAKYGEKTYQEAHNHWYRNGAECFLIELAKHGLGEKDWQPNVNFFSKVTSDEDGKLSFTEGNSKVGDFVCLRMEMDALVVMNICQHPLDPSPQYQPKPVLMEVFETVDPVAEDDECRCSHPENGRAFINTENYYKLGI</sequence>
<gene>
    <name evidence="2" type="ORF">ACFSSA_07705</name>
</gene>
<dbReference type="InterPro" id="IPR018959">
    <property type="entry name" value="DUF1989"/>
</dbReference>
<comment type="caution">
    <text evidence="2">The sequence shown here is derived from an EMBL/GenBank/DDBJ whole genome shotgun (WGS) entry which is preliminary data.</text>
</comment>
<evidence type="ECO:0000259" key="1">
    <source>
        <dbReference type="Pfam" id="PF09347"/>
    </source>
</evidence>
<accession>A0ABW5D721</accession>
<dbReference type="RefSeq" id="WP_386819845.1">
    <property type="nucleotide sequence ID" value="NZ_JBHUIT010000008.1"/>
</dbReference>
<organism evidence="2 3">
    <name type="scientific">Luteolibacter algae</name>
    <dbReference type="NCBI Taxonomy" id="454151"/>
    <lineage>
        <taxon>Bacteria</taxon>
        <taxon>Pseudomonadati</taxon>
        <taxon>Verrucomicrobiota</taxon>
        <taxon>Verrucomicrobiia</taxon>
        <taxon>Verrucomicrobiales</taxon>
        <taxon>Verrucomicrobiaceae</taxon>
        <taxon>Luteolibacter</taxon>
    </lineage>
</organism>